<dbReference type="EMBL" id="ANOG01000513">
    <property type="protein sequence ID" value="EMI19508.1"/>
    <property type="molecule type" value="Genomic_DNA"/>
</dbReference>
<dbReference type="PANTHER" id="PTHR13774">
    <property type="entry name" value="PHENAZINE BIOSYNTHESIS PROTEIN"/>
    <property type="match status" value="1"/>
</dbReference>
<keyword evidence="5" id="KW-1185">Reference proteome</keyword>
<dbReference type="AlphaFoldDB" id="M5RJL0"/>
<reference evidence="4 5" key="1">
    <citation type="journal article" date="2013" name="Mar. Genomics">
        <title>Expression of sulfatases in Rhodopirellula baltica and the diversity of sulfatases in the genus Rhodopirellula.</title>
        <authorList>
            <person name="Wegner C.E."/>
            <person name="Richter-Heitmann T."/>
            <person name="Klindworth A."/>
            <person name="Klockow C."/>
            <person name="Richter M."/>
            <person name="Achstetter T."/>
            <person name="Glockner F.O."/>
            <person name="Harder J."/>
        </authorList>
    </citation>
    <scope>NUCLEOTIDE SEQUENCE [LARGE SCALE GENOMIC DNA]</scope>
    <source>
        <strain evidence="4 5">SM1</strain>
    </source>
</reference>
<sequence>MEVRNDSFATGQTGGHVEKNLGLLLHASSYFSLSSTWNPLSKIMATPSQTIPIWQVDAFTERAFGGNPAAICLLDSAVDGEWMQQVAAEMNLAETAFVVPSDAKDSFDLRWFTPTTEVDLCGHATLAATHVLIEQRRVEANCPIRFQTRSGELVCQQIGSKIALDFPATAANESLDPVVIDECQSALGITATFAARTKFDILLVVDDPQTVRELKPNFMALANIVTRGIIVTARGDEQGIDFISRFFAPQSGINEDPVTGSAHCCLAPYWYACLGRDRLVGYQASSRGGMVYTELRGDRVQLSGNAVTVMEGRLWTTP</sequence>
<feature type="active site" evidence="3">
    <location>
        <position position="94"/>
    </location>
</feature>
<dbReference type="GO" id="GO:0016853">
    <property type="term" value="F:isomerase activity"/>
    <property type="evidence" value="ECO:0007669"/>
    <property type="project" value="UniProtKB-KW"/>
</dbReference>
<comment type="similarity">
    <text evidence="1">Belongs to the PhzF family.</text>
</comment>
<evidence type="ECO:0000256" key="3">
    <source>
        <dbReference type="PIRSR" id="PIRSR016184-1"/>
    </source>
</evidence>
<evidence type="ECO:0000256" key="1">
    <source>
        <dbReference type="ARBA" id="ARBA00008270"/>
    </source>
</evidence>
<dbReference type="Proteomes" id="UP000011991">
    <property type="component" value="Unassembled WGS sequence"/>
</dbReference>
<dbReference type="EC" id="5.1.-.-" evidence="4"/>
<dbReference type="Gene3D" id="3.10.310.10">
    <property type="entry name" value="Diaminopimelate Epimerase, Chain A, domain 1"/>
    <property type="match status" value="2"/>
</dbReference>
<dbReference type="PIRSF" id="PIRSF016184">
    <property type="entry name" value="PhzC_PhzF"/>
    <property type="match status" value="1"/>
</dbReference>
<gene>
    <name evidence="4" type="ORF">RMSM_03566</name>
</gene>
<dbReference type="GO" id="GO:0005737">
    <property type="term" value="C:cytoplasm"/>
    <property type="evidence" value="ECO:0007669"/>
    <property type="project" value="TreeGrafter"/>
</dbReference>
<keyword evidence="2 4" id="KW-0413">Isomerase</keyword>
<dbReference type="NCBIfam" id="TIGR00654">
    <property type="entry name" value="PhzF_family"/>
    <property type="match status" value="1"/>
</dbReference>
<dbReference type="SUPFAM" id="SSF54506">
    <property type="entry name" value="Diaminopimelate epimerase-like"/>
    <property type="match status" value="1"/>
</dbReference>
<dbReference type="InterPro" id="IPR003719">
    <property type="entry name" value="Phenazine_PhzF-like"/>
</dbReference>
<evidence type="ECO:0000313" key="4">
    <source>
        <dbReference type="EMBL" id="EMI19508.1"/>
    </source>
</evidence>
<protein>
    <submittedName>
        <fullName evidence="4">Phenazine biosynthesis PhzC/PhzF protein</fullName>
        <ecNumber evidence="4">5.1.-.-</ecNumber>
    </submittedName>
</protein>
<dbReference type="Pfam" id="PF02567">
    <property type="entry name" value="PhzC-PhzF"/>
    <property type="match status" value="1"/>
</dbReference>
<comment type="caution">
    <text evidence="4">The sequence shown here is derived from an EMBL/GenBank/DDBJ whole genome shotgun (WGS) entry which is preliminary data.</text>
</comment>
<evidence type="ECO:0000313" key="5">
    <source>
        <dbReference type="Proteomes" id="UP000011991"/>
    </source>
</evidence>
<organism evidence="4 5">
    <name type="scientific">Rhodopirellula maiorica SM1</name>
    <dbReference type="NCBI Taxonomy" id="1265738"/>
    <lineage>
        <taxon>Bacteria</taxon>
        <taxon>Pseudomonadati</taxon>
        <taxon>Planctomycetota</taxon>
        <taxon>Planctomycetia</taxon>
        <taxon>Pirellulales</taxon>
        <taxon>Pirellulaceae</taxon>
        <taxon>Novipirellula</taxon>
    </lineage>
</organism>
<name>M5RJL0_9BACT</name>
<dbReference type="PATRIC" id="fig|1265738.3.peg.3572"/>
<evidence type="ECO:0000256" key="2">
    <source>
        <dbReference type="ARBA" id="ARBA00023235"/>
    </source>
</evidence>
<dbReference type="PANTHER" id="PTHR13774:SF17">
    <property type="entry name" value="PHENAZINE BIOSYNTHESIS-LIKE DOMAIN-CONTAINING PROTEIN"/>
    <property type="match status" value="1"/>
</dbReference>
<accession>M5RJL0</accession>
<proteinExistence type="inferred from homology"/>